<evidence type="ECO:0000256" key="1">
    <source>
        <dbReference type="ARBA" id="ARBA00007274"/>
    </source>
</evidence>
<accession>A0A9X2JLQ8</accession>
<dbReference type="Pfam" id="PF00132">
    <property type="entry name" value="Hexapep"/>
    <property type="match status" value="1"/>
</dbReference>
<organism evidence="7 8">
    <name type="scientific">Ligilactobacillus ubinensis</name>
    <dbReference type="NCBI Taxonomy" id="2876789"/>
    <lineage>
        <taxon>Bacteria</taxon>
        <taxon>Bacillati</taxon>
        <taxon>Bacillota</taxon>
        <taxon>Bacilli</taxon>
        <taxon>Lactobacillales</taxon>
        <taxon>Lactobacillaceae</taxon>
        <taxon>Ligilactobacillus</taxon>
    </lineage>
</organism>
<dbReference type="InterPro" id="IPR018357">
    <property type="entry name" value="Hexapep_transf_CS"/>
</dbReference>
<reference evidence="7 8" key="1">
    <citation type="journal article" date="2023" name="Int. J. Syst. Evol. Microbiol.">
        <title>Ligilactobacillus ubinensis sp. nov., a novel species isolated from the wild ferment of a durian fruit (Durio zibethinus).</title>
        <authorList>
            <person name="Heng Y.C."/>
            <person name="Menon N."/>
            <person name="Chen B."/>
            <person name="Loo B.Z.L."/>
            <person name="Wong G.W.J."/>
            <person name="Lim A.C.H."/>
            <person name="Silvaraju S."/>
            <person name="Kittelmann S."/>
        </authorList>
    </citation>
    <scope>NUCLEOTIDE SEQUENCE [LARGE SCALE GENOMIC DNA]</scope>
    <source>
        <strain evidence="7 8">WILCCON 0076</strain>
    </source>
</reference>
<gene>
    <name evidence="7" type="ORF">LB941_05840</name>
</gene>
<evidence type="ECO:0000256" key="3">
    <source>
        <dbReference type="ARBA" id="ARBA00022737"/>
    </source>
</evidence>
<protein>
    <recommendedName>
        <fullName evidence="5">Acetyltransferase</fullName>
        <ecNumber evidence="5">2.3.1.-</ecNumber>
    </recommendedName>
</protein>
<dbReference type="EC" id="2.3.1.-" evidence="5"/>
<dbReference type="PROSITE" id="PS00101">
    <property type="entry name" value="HEXAPEP_TRANSFERASES"/>
    <property type="match status" value="1"/>
</dbReference>
<evidence type="ECO:0000256" key="5">
    <source>
        <dbReference type="RuleBase" id="RU367021"/>
    </source>
</evidence>
<dbReference type="Proteomes" id="UP001139006">
    <property type="component" value="Unassembled WGS sequence"/>
</dbReference>
<evidence type="ECO:0000256" key="4">
    <source>
        <dbReference type="ARBA" id="ARBA00023315"/>
    </source>
</evidence>
<keyword evidence="8" id="KW-1185">Reference proteome</keyword>
<proteinExistence type="inferred from homology"/>
<evidence type="ECO:0000313" key="7">
    <source>
        <dbReference type="EMBL" id="MCP0886860.1"/>
    </source>
</evidence>
<evidence type="ECO:0000259" key="6">
    <source>
        <dbReference type="Pfam" id="PF12464"/>
    </source>
</evidence>
<dbReference type="FunFam" id="2.160.10.10:FF:000025">
    <property type="entry name" value="Hexapeptide-repeat containing-acetyltransferase"/>
    <property type="match status" value="1"/>
</dbReference>
<keyword evidence="3" id="KW-0677">Repeat</keyword>
<sequence length="180" mass="19533">MNQKTYNDLDSDIVAARNHALKAVRKYNLIVYQESFYDYSILKKLFGSIGTNPYIEPNFYCEFGFNLHIGNNFFANHDVILMDCASITIGNDVNIAPKVGIYTVNHVEDPVKRAHHQIYATPVTIGNGVWIGAGVNIVGGVTIGDNAIIGAGSVVTSDIPANTVAVGNPAHPIRKIKTTS</sequence>
<dbReference type="InterPro" id="IPR039369">
    <property type="entry name" value="LacA-like"/>
</dbReference>
<dbReference type="CDD" id="cd03357">
    <property type="entry name" value="LbH_MAT_GAT"/>
    <property type="match status" value="1"/>
</dbReference>
<dbReference type="PANTHER" id="PTHR43017:SF1">
    <property type="entry name" value="ACETYLTRANSFERASE YJL218W-RELATED"/>
    <property type="match status" value="1"/>
</dbReference>
<evidence type="ECO:0000313" key="8">
    <source>
        <dbReference type="Proteomes" id="UP001139006"/>
    </source>
</evidence>
<comment type="caution">
    <text evidence="7">The sequence shown here is derived from an EMBL/GenBank/DDBJ whole genome shotgun (WGS) entry which is preliminary data.</text>
</comment>
<dbReference type="Gene3D" id="2.160.10.10">
    <property type="entry name" value="Hexapeptide repeat proteins"/>
    <property type="match status" value="1"/>
</dbReference>
<dbReference type="GO" id="GO:0008870">
    <property type="term" value="F:galactoside O-acetyltransferase activity"/>
    <property type="evidence" value="ECO:0007669"/>
    <property type="project" value="TreeGrafter"/>
</dbReference>
<dbReference type="EMBL" id="JAIULA010000009">
    <property type="protein sequence ID" value="MCP0886860.1"/>
    <property type="molecule type" value="Genomic_DNA"/>
</dbReference>
<keyword evidence="2 5" id="KW-0808">Transferase</keyword>
<dbReference type="AlphaFoldDB" id="A0A9X2JLQ8"/>
<dbReference type="InterPro" id="IPR001451">
    <property type="entry name" value="Hexapep"/>
</dbReference>
<dbReference type="PANTHER" id="PTHR43017">
    <property type="entry name" value="GALACTOSIDE O-ACETYLTRANSFERASE"/>
    <property type="match status" value="1"/>
</dbReference>
<keyword evidence="4 5" id="KW-0012">Acyltransferase</keyword>
<name>A0A9X2JLQ8_9LACO</name>
<dbReference type="InterPro" id="IPR011004">
    <property type="entry name" value="Trimer_LpxA-like_sf"/>
</dbReference>
<dbReference type="SUPFAM" id="SSF51161">
    <property type="entry name" value="Trimeric LpxA-like enzymes"/>
    <property type="match status" value="1"/>
</dbReference>
<comment type="similarity">
    <text evidence="1 5">Belongs to the transferase hexapeptide repeat family.</text>
</comment>
<dbReference type="InterPro" id="IPR024688">
    <property type="entry name" value="Mac_dom"/>
</dbReference>
<dbReference type="Pfam" id="PF12464">
    <property type="entry name" value="Mac"/>
    <property type="match status" value="1"/>
</dbReference>
<feature type="domain" description="Maltose/galactoside acetyltransferase" evidence="6">
    <location>
        <begin position="4"/>
        <end position="50"/>
    </location>
</feature>
<dbReference type="RefSeq" id="WP_253360269.1">
    <property type="nucleotide sequence ID" value="NZ_JAIULA010000009.1"/>
</dbReference>
<evidence type="ECO:0000256" key="2">
    <source>
        <dbReference type="ARBA" id="ARBA00022679"/>
    </source>
</evidence>